<comment type="function">
    <text evidence="9">Component of the transport system for branched-chain amino acids.</text>
</comment>
<feature type="transmembrane region" description="Helical" evidence="9">
    <location>
        <begin position="425"/>
        <end position="444"/>
    </location>
</feature>
<gene>
    <name evidence="10" type="primary">brnQ</name>
    <name evidence="10" type="ORF">ACJDT4_20640</name>
</gene>
<evidence type="ECO:0000256" key="1">
    <source>
        <dbReference type="ARBA" id="ARBA00004651"/>
    </source>
</evidence>
<reference evidence="10 11" key="1">
    <citation type="submission" date="2024-11" db="EMBL/GenBank/DDBJ databases">
        <authorList>
            <person name="Heng Y.C."/>
            <person name="Lim A.C.H."/>
            <person name="Lee J.K.Y."/>
            <person name="Kittelmann S."/>
        </authorList>
    </citation>
    <scope>NUCLEOTIDE SEQUENCE [LARGE SCALE GENOMIC DNA]</scope>
    <source>
        <strain evidence="10 11">WILCCON 0114</strain>
    </source>
</reference>
<feature type="transmembrane region" description="Helical" evidence="9">
    <location>
        <begin position="279"/>
        <end position="304"/>
    </location>
</feature>
<dbReference type="RefSeq" id="WP_406789480.1">
    <property type="nucleotide sequence ID" value="NZ_JBJIAA010000021.1"/>
</dbReference>
<keyword evidence="11" id="KW-1185">Reference proteome</keyword>
<keyword evidence="4" id="KW-1003">Cell membrane</keyword>
<evidence type="ECO:0000256" key="8">
    <source>
        <dbReference type="ARBA" id="ARBA00023136"/>
    </source>
</evidence>
<dbReference type="Gene3D" id="1.20.1740.10">
    <property type="entry name" value="Amino acid/polyamine transporter I"/>
    <property type="match status" value="1"/>
</dbReference>
<dbReference type="Pfam" id="PF05525">
    <property type="entry name" value="Branch_AA_trans"/>
    <property type="match status" value="1"/>
</dbReference>
<organism evidence="10 11">
    <name type="scientific">Clostridium neuense</name>
    <dbReference type="NCBI Taxonomy" id="1728934"/>
    <lineage>
        <taxon>Bacteria</taxon>
        <taxon>Bacillati</taxon>
        <taxon>Bacillota</taxon>
        <taxon>Clostridia</taxon>
        <taxon>Eubacteriales</taxon>
        <taxon>Clostridiaceae</taxon>
        <taxon>Clostridium</taxon>
    </lineage>
</organism>
<keyword evidence="3 9" id="KW-0813">Transport</keyword>
<evidence type="ECO:0000256" key="5">
    <source>
        <dbReference type="ARBA" id="ARBA00022692"/>
    </source>
</evidence>
<evidence type="ECO:0000256" key="9">
    <source>
        <dbReference type="RuleBase" id="RU362122"/>
    </source>
</evidence>
<evidence type="ECO:0000256" key="6">
    <source>
        <dbReference type="ARBA" id="ARBA00022970"/>
    </source>
</evidence>
<comment type="subcellular location">
    <subcellularLocation>
        <location evidence="1 9">Cell membrane</location>
        <topology evidence="1 9">Multi-pass membrane protein</topology>
    </subcellularLocation>
</comment>
<feature type="transmembrane region" description="Helical" evidence="9">
    <location>
        <begin position="324"/>
        <end position="344"/>
    </location>
</feature>
<evidence type="ECO:0000256" key="2">
    <source>
        <dbReference type="ARBA" id="ARBA00008540"/>
    </source>
</evidence>
<feature type="transmembrane region" description="Helical" evidence="9">
    <location>
        <begin position="199"/>
        <end position="218"/>
    </location>
</feature>
<dbReference type="NCBIfam" id="TIGR00796">
    <property type="entry name" value="livcs"/>
    <property type="match status" value="1"/>
</dbReference>
<feature type="transmembrane region" description="Helical" evidence="9">
    <location>
        <begin position="350"/>
        <end position="370"/>
    </location>
</feature>
<feature type="transmembrane region" description="Helical" evidence="9">
    <location>
        <begin position="82"/>
        <end position="100"/>
    </location>
</feature>
<feature type="transmembrane region" description="Helical" evidence="9">
    <location>
        <begin position="377"/>
        <end position="398"/>
    </location>
</feature>
<sequence>MKEKLSFKQNLLIGSLLFGLFFGAGNLIFPVQMGQQAGSHTFTATIGFLITGVGLPILGIIASALSKSESLFDMAKPISSRYSKIFTCLLYLTIGPLFAIPRTATVAFEVGIHPFISDEYLKIGLFIFSLIFFIFTIYFSLRPGRILDWVGKYLTPIFLVLLSILLIATFVKPMGQVSRYAAQGRYAAQPLFTGILDGYNTMDALASLAFAIIIISNVRKLGIKDSNLIAFETSKSSLITVIGMTVIYGSLAYMGATSLGSVKRADNGGSILSMVSNHYFGFIGKILLAAIVGIACVKTAIGLITSCSEMFSEMFPKSTSYKNYAIVFTVCSFAIANFGLNAIIKLSLPVLMFLYPLAITLIILSLLTPFIHRQNDIYKWTTVLTAIAAFFDFCKALPDPLVKSEVVVQFVNFAHLYLPGFDYGFGWIVPAFCGFTIGLIIWSVSRKKKLA</sequence>
<evidence type="ECO:0000313" key="10">
    <source>
        <dbReference type="EMBL" id="MFL0252821.1"/>
    </source>
</evidence>
<feature type="transmembrane region" description="Helical" evidence="9">
    <location>
        <begin position="153"/>
        <end position="171"/>
    </location>
</feature>
<dbReference type="Proteomes" id="UP001623592">
    <property type="component" value="Unassembled WGS sequence"/>
</dbReference>
<evidence type="ECO:0000256" key="4">
    <source>
        <dbReference type="ARBA" id="ARBA00022475"/>
    </source>
</evidence>
<feature type="transmembrane region" description="Helical" evidence="9">
    <location>
        <begin position="41"/>
        <end position="61"/>
    </location>
</feature>
<dbReference type="InterPro" id="IPR004685">
    <property type="entry name" value="Brnchd-chn_aa_trnsp_Livcs"/>
</dbReference>
<dbReference type="PANTHER" id="PTHR30588:SF0">
    <property type="entry name" value="BRANCHED-CHAIN AMINO ACID PERMEASE BRNQ"/>
    <property type="match status" value="1"/>
</dbReference>
<comment type="caution">
    <text evidence="10">The sequence shown here is derived from an EMBL/GenBank/DDBJ whole genome shotgun (WGS) entry which is preliminary data.</text>
</comment>
<accession>A0ABW8TKP3</accession>
<keyword evidence="8 9" id="KW-0472">Membrane</keyword>
<evidence type="ECO:0000256" key="7">
    <source>
        <dbReference type="ARBA" id="ARBA00022989"/>
    </source>
</evidence>
<keyword evidence="5 9" id="KW-0812">Transmembrane</keyword>
<keyword evidence="7 9" id="KW-1133">Transmembrane helix</keyword>
<feature type="transmembrane region" description="Helical" evidence="9">
    <location>
        <begin position="12"/>
        <end position="29"/>
    </location>
</feature>
<name>A0ABW8TKP3_9CLOT</name>
<evidence type="ECO:0000313" key="11">
    <source>
        <dbReference type="Proteomes" id="UP001623592"/>
    </source>
</evidence>
<feature type="transmembrane region" description="Helical" evidence="9">
    <location>
        <begin position="238"/>
        <end position="259"/>
    </location>
</feature>
<protein>
    <recommendedName>
        <fullName evidence="9">Branched-chain amino acid transport system carrier protein</fullName>
    </recommendedName>
</protein>
<comment type="similarity">
    <text evidence="2 9">Belongs to the branched chain amino acid transporter family.</text>
</comment>
<dbReference type="PANTHER" id="PTHR30588">
    <property type="entry name" value="BRANCHED-CHAIN AMINO ACID TRANSPORT SYSTEM 2 CARRIER PROTEIN"/>
    <property type="match status" value="1"/>
</dbReference>
<dbReference type="EMBL" id="JBJIAA010000021">
    <property type="protein sequence ID" value="MFL0252821.1"/>
    <property type="molecule type" value="Genomic_DNA"/>
</dbReference>
<feature type="transmembrane region" description="Helical" evidence="9">
    <location>
        <begin position="120"/>
        <end position="141"/>
    </location>
</feature>
<evidence type="ECO:0000256" key="3">
    <source>
        <dbReference type="ARBA" id="ARBA00022448"/>
    </source>
</evidence>
<proteinExistence type="inferred from homology"/>
<keyword evidence="6 9" id="KW-0029">Amino-acid transport</keyword>